<keyword evidence="2" id="KW-0819">tRNA processing</keyword>
<sequence length="1575" mass="178201">MEDVLPYEIVEKYSSQELTQDIQLKLGCISLIKGIIACAPQKLLLLNVNNKNCSNGDNSVFITELFHVIHKLCSGPIHLHYHAFTLLLNWFQKLVKSYSQLVDLSPKLTLTSDLVVRTLQLVWLNWDSPVEDVAELMMNSLKCLLEFWDMMHSYSTNEERRSLSVMVHEKLRATPWYSKGRYKVMEVLVPFLKLDEITDDRDLPQQLLQCLSTNYLAPSAGDIYKAYLLLFREKLTEEDRVSVWKDTWLQTIEEGVTSKSWLVRNNIYHYWINSTMKTLPSAGLFLQDYWGNQLKVERGDNSCKTRNLLLLAFISVSKVIRGQLGKAVKDVDLLREALYHSDEDIRSEAISLLCISLKKAEPLSDTENSLVREILPYNLKVDSAPFRQHLSANLKKLLVRIRDSCVAMLKAEQYDTLNMSMEFVDWLHKTCMINLIPGSCYQRRKASLDILYIIYDTLIYNENVRQRKAFTPASVQKLFAYVEEKGCWNFFSFHSTVTLLHTLMDGADEIQESVSHLLLQYYQWPLCPSGHLVHVSPESLAGHLLTTGLALCNSPKAHESQSGALLCKIIFQKYIIDLKWHFKLASHDGNLKASTSSPSSTDDLPALPALTFLSDILSHVKNCLKKAESNLVAASKNSPLHGYICMLTRCVSETSVLTVEQVQSYIPFLHSLVEFNIEIINFMLTVMSRGAQNEACPSFAEIGEALESYIEESETDYNTSTSLSVEHQYLLSWCWVNIKESCLSLGTLSDILIARTKASSEVVDRIKSTFLTILTKCRHRGVIEGCRSAFIKFCSALFDSSDSDMNSLPQHLLEESFATLTVTAGHTSTTRKSAGLPIIVQSVISCEKKLKKTTLLVYTLEKLFEISGRPVPPDFDDRHDLPQVHGLNILKSLFSDASLSAVLMPHISKSVMLVVDMFGSPAWAIRNAATRLFSSLVVRIFGQKKSIDDLTLNTLTMQELSSHYPELPPFISKNLDAALQRDITAIDKLHPSLFPILTLLASVGTTESSEKDEGIHIAIKQKVWQLLPSPVYYLRQLASSAYVALTSSQMTLDTLTSLIGNLMDLKNGAGQANMLHSILLCVQKFITRNCFNEAEVKTIIHRIADFQWILEHSCDILRAKYVDTISLLYKLYPSQCDTLIHRCCSSLPKVGTFPLTKMAIIEMFFLQTCNTGIIPSCLLEDLHNSDVDSAISIIKVLKKMLQIEKIGADVWHEIQVVLYDFVQGVAYTPLLGQCLTLMTDIHLSHGSSDKIVTEGLWDRARKVTDRQKIVAAPFLEVGGICIHQQIKTKNVNRDHLERLCSSIKLASEMTGSEDHRLSAARVLLVTGRDVLQYCGERKEENLCKCSTQIFKTCLNLIQDDDTEIRDVAVQFVSNLHWPERQLKLWLDYFCDTFYWSTNFIKDTMNMLYIPGNVQCILNSSKKGQSKQLFEQEDNSFFAERLFTGFHIGKLLMRILSKLKQFGAIKVLCDMDVVKSQIVLLQDLNYVYKELKTCNDGDVAPGVGIFKIISNDMANIKMIRCGVDSSHSVGISTGGLLVPEDQIENVCNTIRRKMNQERRTNETLLRIRQIGIIISL</sequence>
<dbReference type="EMBL" id="VSWD01000009">
    <property type="protein sequence ID" value="KAK3092372.1"/>
    <property type="molecule type" value="Genomic_DNA"/>
</dbReference>
<feature type="domain" description="tRNA (32-2'-O)-methyltransferase regulator THADA-like TPR repeats region" evidence="4">
    <location>
        <begin position="244"/>
        <end position="457"/>
    </location>
</feature>
<evidence type="ECO:0000259" key="5">
    <source>
        <dbReference type="Pfam" id="PF25151"/>
    </source>
</evidence>
<dbReference type="InterPro" id="IPR016024">
    <property type="entry name" value="ARM-type_fold"/>
</dbReference>
<comment type="caution">
    <text evidence="6">The sequence shown here is derived from an EMBL/GenBank/DDBJ whole genome shotgun (WGS) entry which is preliminary data.</text>
</comment>
<protein>
    <recommendedName>
        <fullName evidence="8">DUF2428 domain-containing protein</fullName>
    </recommendedName>
</protein>
<dbReference type="GO" id="GO:0005829">
    <property type="term" value="C:cytosol"/>
    <property type="evidence" value="ECO:0007669"/>
    <property type="project" value="TreeGrafter"/>
</dbReference>
<name>A0AA88XV17_PINIB</name>
<evidence type="ECO:0000313" key="7">
    <source>
        <dbReference type="Proteomes" id="UP001186944"/>
    </source>
</evidence>
<feature type="domain" description="DUF2428" evidence="3">
    <location>
        <begin position="669"/>
        <end position="924"/>
    </location>
</feature>
<gene>
    <name evidence="6" type="ORF">FSP39_002095</name>
</gene>
<evidence type="ECO:0008006" key="8">
    <source>
        <dbReference type="Google" id="ProtNLM"/>
    </source>
</evidence>
<dbReference type="InterPro" id="IPR019442">
    <property type="entry name" value="THADA/TRM732_DUF2428"/>
</dbReference>
<dbReference type="Proteomes" id="UP001186944">
    <property type="component" value="Unassembled WGS sequence"/>
</dbReference>
<accession>A0AA88XV17</accession>
<evidence type="ECO:0000259" key="3">
    <source>
        <dbReference type="Pfam" id="PF10350"/>
    </source>
</evidence>
<dbReference type="Pfam" id="PF25151">
    <property type="entry name" value="TPR_Trm732_C"/>
    <property type="match status" value="1"/>
</dbReference>
<dbReference type="InterPro" id="IPR056842">
    <property type="entry name" value="THADA-like_TPR_C"/>
</dbReference>
<dbReference type="SUPFAM" id="SSF48371">
    <property type="entry name" value="ARM repeat"/>
    <property type="match status" value="1"/>
</dbReference>
<dbReference type="PANTHER" id="PTHR14387">
    <property type="entry name" value="THADA/DEATH RECEPTOR INTERACTING PROTEIN"/>
    <property type="match status" value="1"/>
</dbReference>
<dbReference type="Pfam" id="PF25150">
    <property type="entry name" value="TPR_Trm732"/>
    <property type="match status" value="1"/>
</dbReference>
<keyword evidence="7" id="KW-1185">Reference proteome</keyword>
<organism evidence="6 7">
    <name type="scientific">Pinctada imbricata</name>
    <name type="common">Atlantic pearl-oyster</name>
    <name type="synonym">Pinctada martensii</name>
    <dbReference type="NCBI Taxonomy" id="66713"/>
    <lineage>
        <taxon>Eukaryota</taxon>
        <taxon>Metazoa</taxon>
        <taxon>Spiralia</taxon>
        <taxon>Lophotrochozoa</taxon>
        <taxon>Mollusca</taxon>
        <taxon>Bivalvia</taxon>
        <taxon>Autobranchia</taxon>
        <taxon>Pteriomorphia</taxon>
        <taxon>Pterioida</taxon>
        <taxon>Pterioidea</taxon>
        <taxon>Pteriidae</taxon>
        <taxon>Pinctada</taxon>
    </lineage>
</organism>
<reference evidence="6" key="1">
    <citation type="submission" date="2019-08" db="EMBL/GenBank/DDBJ databases">
        <title>The improved chromosome-level genome for the pearl oyster Pinctada fucata martensii using PacBio sequencing and Hi-C.</title>
        <authorList>
            <person name="Zheng Z."/>
        </authorList>
    </citation>
    <scope>NUCLEOTIDE SEQUENCE</scope>
    <source>
        <strain evidence="6">ZZ-2019</strain>
        <tissue evidence="6">Adductor muscle</tissue>
    </source>
</reference>
<comment type="similarity">
    <text evidence="1">Belongs to the THADA family.</text>
</comment>
<proteinExistence type="inferred from homology"/>
<dbReference type="Pfam" id="PF10350">
    <property type="entry name" value="DUF2428"/>
    <property type="match status" value="1"/>
</dbReference>
<dbReference type="GO" id="GO:0030488">
    <property type="term" value="P:tRNA methylation"/>
    <property type="evidence" value="ECO:0007669"/>
    <property type="project" value="TreeGrafter"/>
</dbReference>
<evidence type="ECO:0000259" key="4">
    <source>
        <dbReference type="Pfam" id="PF25150"/>
    </source>
</evidence>
<feature type="domain" description="tRNA (32-2'-O)-methyltransferase regulator THADA-like C-terminal TPR repeats region" evidence="5">
    <location>
        <begin position="926"/>
        <end position="1084"/>
    </location>
</feature>
<dbReference type="InterPro" id="IPR051954">
    <property type="entry name" value="tRNA_methyltransferase_THADA"/>
</dbReference>
<evidence type="ECO:0000256" key="1">
    <source>
        <dbReference type="ARBA" id="ARBA00010409"/>
    </source>
</evidence>
<dbReference type="PANTHER" id="PTHR14387:SF0">
    <property type="entry name" value="DUF2428 DOMAIN-CONTAINING PROTEIN"/>
    <property type="match status" value="1"/>
</dbReference>
<evidence type="ECO:0000313" key="6">
    <source>
        <dbReference type="EMBL" id="KAK3092372.1"/>
    </source>
</evidence>
<evidence type="ECO:0000256" key="2">
    <source>
        <dbReference type="ARBA" id="ARBA00022694"/>
    </source>
</evidence>
<dbReference type="InterPro" id="IPR056843">
    <property type="entry name" value="THADA-like_TPR"/>
</dbReference>